<feature type="transmembrane region" description="Helical" evidence="2">
    <location>
        <begin position="582"/>
        <end position="606"/>
    </location>
</feature>
<proteinExistence type="predicted"/>
<evidence type="ECO:0000256" key="3">
    <source>
        <dbReference type="SAM" id="SignalP"/>
    </source>
</evidence>
<evidence type="ECO:0000313" key="5">
    <source>
        <dbReference type="EMBL" id="TQL57776.1"/>
    </source>
</evidence>
<dbReference type="InterPro" id="IPR036465">
    <property type="entry name" value="vWFA_dom_sf"/>
</dbReference>
<name>A0A542ZBQ0_9ACTN</name>
<comment type="caution">
    <text evidence="5">The sequence shown here is derived from an EMBL/GenBank/DDBJ whole genome shotgun (WGS) entry which is preliminary data.</text>
</comment>
<dbReference type="AlphaFoldDB" id="A0A542ZBQ0"/>
<keyword evidence="2" id="KW-0812">Transmembrane</keyword>
<keyword evidence="3" id="KW-0732">Signal</keyword>
<evidence type="ECO:0000313" key="6">
    <source>
        <dbReference type="Proteomes" id="UP000316196"/>
    </source>
</evidence>
<dbReference type="RefSeq" id="WP_142093610.1">
    <property type="nucleotide sequence ID" value="NZ_VFOR01000002.1"/>
</dbReference>
<evidence type="ECO:0000259" key="4">
    <source>
        <dbReference type="PROSITE" id="PS50234"/>
    </source>
</evidence>
<dbReference type="Gene3D" id="3.40.50.410">
    <property type="entry name" value="von Willebrand factor, type A domain"/>
    <property type="match status" value="1"/>
</dbReference>
<dbReference type="Pfam" id="PF00092">
    <property type="entry name" value="VWA"/>
    <property type="match status" value="1"/>
</dbReference>
<dbReference type="PROSITE" id="PS50234">
    <property type="entry name" value="VWFA"/>
    <property type="match status" value="1"/>
</dbReference>
<sequence length="609" mass="64481">MPAITPRILAGLTACTLALTSLSSAPASAEPEPGTKQTRKVHLIMDSSGSMAEPTGGGTTRIDAAKKALHSVIDNTPDDTELGLRVYGSHDNPEGSPESCKDSDLVVPIATDNRDRLRTEVDKYKPVGWTPIDHSLREAGKDIGSPGEDEQYTVILVSDGEETCVPDPCPAAAELAEKGIDVSVNVIGLNVSGKAKEQLQCIADKGKGEYYDVDNAEDLEEALNQAAKRTGQGLTMSGEPVTGSPTPEDAPVLEPGTYTDTLPANEEPRWYRVPRAMAENTLWAGGFIQNAADRGYALAIRWYHPNDLDDDCSWDKSSTRGGDGFNLGGVAVPSVSSTFTTACTEPSDELLLQLSLDQDTELPVQFTIVDEPAVEDPESLPEAASSPQWQDMPEEKADGDPLIGGASLADAPVLEPGSAHPINLTRGEVQFFAVDLDWGQSLQAQASMEAGENIYMHWSIDIYSQFGSPSGDLGTESFGNLNDGVTLKNATPEVRYNNRGEVGARGQTALPGRYYVVVAGGDADENTSLNLETPGTLQVDVMGDAGTGEPTYREAEEPQPGPDAPRPEGEQESDDGSSGQNWGLIGGLAGGAVLLAGLGLGAVWFLRRL</sequence>
<keyword evidence="6" id="KW-1185">Reference proteome</keyword>
<dbReference type="SMART" id="SM00327">
    <property type="entry name" value="VWA"/>
    <property type="match status" value="1"/>
</dbReference>
<feature type="signal peptide" evidence="3">
    <location>
        <begin position="1"/>
        <end position="29"/>
    </location>
</feature>
<accession>A0A542ZBQ0</accession>
<dbReference type="OrthoDB" id="4318225at2"/>
<feature type="region of interest" description="Disordered" evidence="1">
    <location>
        <begin position="230"/>
        <end position="264"/>
    </location>
</feature>
<evidence type="ECO:0000256" key="1">
    <source>
        <dbReference type="SAM" id="MobiDB-lite"/>
    </source>
</evidence>
<dbReference type="SUPFAM" id="SSF53300">
    <property type="entry name" value="vWA-like"/>
    <property type="match status" value="1"/>
</dbReference>
<gene>
    <name evidence="5" type="ORF">FB460_1618</name>
</gene>
<protein>
    <submittedName>
        <fullName evidence="5">Ca-activated chloride channel family protein</fullName>
    </submittedName>
</protein>
<dbReference type="Proteomes" id="UP000316196">
    <property type="component" value="Unassembled WGS sequence"/>
</dbReference>
<reference evidence="5 6" key="1">
    <citation type="submission" date="2019-06" db="EMBL/GenBank/DDBJ databases">
        <title>Sequencing the genomes of 1000 actinobacteria strains.</title>
        <authorList>
            <person name="Klenk H.-P."/>
        </authorList>
    </citation>
    <scope>NUCLEOTIDE SEQUENCE [LARGE SCALE GENOMIC DNA]</scope>
    <source>
        <strain evidence="5 6">DSM 8251</strain>
    </source>
</reference>
<feature type="region of interest" description="Disordered" evidence="1">
    <location>
        <begin position="536"/>
        <end position="582"/>
    </location>
</feature>
<keyword evidence="2" id="KW-0472">Membrane</keyword>
<feature type="chain" id="PRO_5022211961" evidence="3">
    <location>
        <begin position="30"/>
        <end position="609"/>
    </location>
</feature>
<dbReference type="InterPro" id="IPR002035">
    <property type="entry name" value="VWF_A"/>
</dbReference>
<evidence type="ECO:0000256" key="2">
    <source>
        <dbReference type="SAM" id="Phobius"/>
    </source>
</evidence>
<feature type="region of interest" description="Disordered" evidence="1">
    <location>
        <begin position="373"/>
        <end position="397"/>
    </location>
</feature>
<dbReference type="EMBL" id="VFOR01000002">
    <property type="protein sequence ID" value="TQL57776.1"/>
    <property type="molecule type" value="Genomic_DNA"/>
</dbReference>
<organism evidence="5 6">
    <name type="scientific">Propioniferax innocua</name>
    <dbReference type="NCBI Taxonomy" id="1753"/>
    <lineage>
        <taxon>Bacteria</taxon>
        <taxon>Bacillati</taxon>
        <taxon>Actinomycetota</taxon>
        <taxon>Actinomycetes</taxon>
        <taxon>Propionibacteriales</taxon>
        <taxon>Propionibacteriaceae</taxon>
        <taxon>Propioniferax</taxon>
    </lineage>
</organism>
<feature type="domain" description="VWFA" evidence="4">
    <location>
        <begin position="40"/>
        <end position="226"/>
    </location>
</feature>
<keyword evidence="2" id="KW-1133">Transmembrane helix</keyword>